<evidence type="ECO:0000256" key="1">
    <source>
        <dbReference type="ARBA" id="ARBA00004496"/>
    </source>
</evidence>
<dbReference type="PROSITE" id="PS51101">
    <property type="entry name" value="PTS_EIIB_TYPE_4"/>
    <property type="match status" value="1"/>
</dbReference>
<gene>
    <name evidence="9" type="ORF">SINU_05650</name>
</gene>
<sequence length="163" mass="18119">MIIKWLRIDSRLIHGQVANNWVNHVGAGTIIAANDGAAKDDLRKTLLLQVAPGRTKSYVMTIDKTARCYKNPSYKDLDVLLVVETPKDVLRLMDQGVEVTQVNVGGITFKEGMTLISEAVSVSPEDVEAFKELNKRGVKLILQQLPNTQASDFMNRLKSKNLI</sequence>
<feature type="domain" description="PTS EIIB type-4" evidence="8">
    <location>
        <begin position="1"/>
        <end position="163"/>
    </location>
</feature>
<keyword evidence="2" id="KW-0813">Transport</keyword>
<dbReference type="InterPro" id="IPR004720">
    <property type="entry name" value="PTS_IIB_sorbose-sp"/>
</dbReference>
<dbReference type="Gene3D" id="3.40.35.10">
    <property type="entry name" value="Phosphotransferase system, sorbose subfamily IIB component"/>
    <property type="match status" value="1"/>
</dbReference>
<evidence type="ECO:0000313" key="9">
    <source>
        <dbReference type="EMBL" id="KLI02882.1"/>
    </source>
</evidence>
<evidence type="ECO:0000256" key="5">
    <source>
        <dbReference type="ARBA" id="ARBA00022679"/>
    </source>
</evidence>
<dbReference type="GO" id="GO:0016301">
    <property type="term" value="F:kinase activity"/>
    <property type="evidence" value="ECO:0007669"/>
    <property type="project" value="UniProtKB-KW"/>
</dbReference>
<dbReference type="EMBL" id="AFVQ02000069">
    <property type="protein sequence ID" value="KLI02882.1"/>
    <property type="molecule type" value="Genomic_DNA"/>
</dbReference>
<comment type="subcellular location">
    <subcellularLocation>
        <location evidence="1">Cytoplasm</location>
    </subcellularLocation>
</comment>
<dbReference type="InterPro" id="IPR036667">
    <property type="entry name" value="PTS_IIB_sorbose-sp_sf"/>
</dbReference>
<dbReference type="GO" id="GO:0008982">
    <property type="term" value="F:protein-N(PI)-phosphohistidine-sugar phosphotransferase activity"/>
    <property type="evidence" value="ECO:0007669"/>
    <property type="project" value="InterPro"/>
</dbReference>
<dbReference type="GO" id="GO:0009401">
    <property type="term" value="P:phosphoenolpyruvate-dependent sugar phosphotransferase system"/>
    <property type="evidence" value="ECO:0007669"/>
    <property type="project" value="UniProtKB-KW"/>
</dbReference>
<evidence type="ECO:0000256" key="4">
    <source>
        <dbReference type="ARBA" id="ARBA00022597"/>
    </source>
</evidence>
<keyword evidence="5" id="KW-0808">Transferase</keyword>
<protein>
    <submittedName>
        <fullName evidence="9">PTS friuctose transporter subunit IIB</fullName>
    </submittedName>
</protein>
<dbReference type="AlphaFoldDB" id="A0A0U1QQ40"/>
<dbReference type="SUPFAM" id="SSF52728">
    <property type="entry name" value="PTS IIb component"/>
    <property type="match status" value="1"/>
</dbReference>
<keyword evidence="7" id="KW-0418">Kinase</keyword>
<dbReference type="OrthoDB" id="9788818at2"/>
<dbReference type="Proteomes" id="UP000035553">
    <property type="component" value="Unassembled WGS sequence"/>
</dbReference>
<dbReference type="STRING" id="1069536.SINU_05650"/>
<dbReference type="Pfam" id="PF03830">
    <property type="entry name" value="PTSIIB_sorb"/>
    <property type="match status" value="1"/>
</dbReference>
<proteinExistence type="predicted"/>
<evidence type="ECO:0000256" key="6">
    <source>
        <dbReference type="ARBA" id="ARBA00022683"/>
    </source>
</evidence>
<name>A0A0U1QQ40_9BACL</name>
<evidence type="ECO:0000313" key="10">
    <source>
        <dbReference type="Proteomes" id="UP000035553"/>
    </source>
</evidence>
<evidence type="ECO:0000256" key="3">
    <source>
        <dbReference type="ARBA" id="ARBA00022490"/>
    </source>
</evidence>
<reference evidence="9 10" key="1">
    <citation type="journal article" date="2011" name="J. Bacteriol.">
        <title>Draft genome sequence of Sporolactobacillus inulinus strain CASD, an efficient D-lactic acid-producing bacterium with high-concentration lactate tolerance capability.</title>
        <authorList>
            <person name="Yu B."/>
            <person name="Su F."/>
            <person name="Wang L."/>
            <person name="Xu K."/>
            <person name="Zhao B."/>
            <person name="Xu P."/>
        </authorList>
    </citation>
    <scope>NUCLEOTIDE SEQUENCE [LARGE SCALE GENOMIC DNA]</scope>
    <source>
        <strain evidence="9 10">CASD</strain>
    </source>
</reference>
<dbReference type="GO" id="GO:0005737">
    <property type="term" value="C:cytoplasm"/>
    <property type="evidence" value="ECO:0007669"/>
    <property type="project" value="UniProtKB-SubCell"/>
</dbReference>
<organism evidence="9 10">
    <name type="scientific">Sporolactobacillus inulinus CASD</name>
    <dbReference type="NCBI Taxonomy" id="1069536"/>
    <lineage>
        <taxon>Bacteria</taxon>
        <taxon>Bacillati</taxon>
        <taxon>Bacillota</taxon>
        <taxon>Bacilli</taxon>
        <taxon>Bacillales</taxon>
        <taxon>Sporolactobacillaceae</taxon>
        <taxon>Sporolactobacillus</taxon>
    </lineage>
</organism>
<keyword evidence="4" id="KW-0762">Sugar transport</keyword>
<keyword evidence="6" id="KW-0598">Phosphotransferase system</keyword>
<evidence type="ECO:0000259" key="8">
    <source>
        <dbReference type="PROSITE" id="PS51101"/>
    </source>
</evidence>
<accession>A0A0U1QQ40</accession>
<evidence type="ECO:0000256" key="2">
    <source>
        <dbReference type="ARBA" id="ARBA00022448"/>
    </source>
</evidence>
<dbReference type="RefSeq" id="WP_010023726.1">
    <property type="nucleotide sequence ID" value="NZ_AFVQ02000069.1"/>
</dbReference>
<dbReference type="CDD" id="cd00001">
    <property type="entry name" value="PTS_IIB_man"/>
    <property type="match status" value="1"/>
</dbReference>
<comment type="caution">
    <text evidence="9">The sequence shown here is derived from an EMBL/GenBank/DDBJ whole genome shotgun (WGS) entry which is preliminary data.</text>
</comment>
<keyword evidence="3" id="KW-0963">Cytoplasm</keyword>
<keyword evidence="10" id="KW-1185">Reference proteome</keyword>
<evidence type="ECO:0000256" key="7">
    <source>
        <dbReference type="ARBA" id="ARBA00022777"/>
    </source>
</evidence>